<dbReference type="GO" id="GO:0004439">
    <property type="term" value="F:phosphatidylinositol-4,5-bisphosphate 5-phosphatase activity"/>
    <property type="evidence" value="ECO:0007669"/>
    <property type="project" value="TreeGrafter"/>
</dbReference>
<feature type="region of interest" description="Disordered" evidence="1">
    <location>
        <begin position="281"/>
        <end position="406"/>
    </location>
</feature>
<reference evidence="3" key="1">
    <citation type="submission" date="2020-11" db="EMBL/GenBank/DDBJ databases">
        <authorList>
            <consortium name="DOE Joint Genome Institute"/>
            <person name="Ahrendt S."/>
            <person name="Riley R."/>
            <person name="Andreopoulos W."/>
            <person name="LaButti K."/>
            <person name="Pangilinan J."/>
            <person name="Ruiz-duenas F.J."/>
            <person name="Barrasa J.M."/>
            <person name="Sanchez-Garcia M."/>
            <person name="Camarero S."/>
            <person name="Miyauchi S."/>
            <person name="Serrano A."/>
            <person name="Linde D."/>
            <person name="Babiker R."/>
            <person name="Drula E."/>
            <person name="Ayuso-Fernandez I."/>
            <person name="Pacheco R."/>
            <person name="Padilla G."/>
            <person name="Ferreira P."/>
            <person name="Barriuso J."/>
            <person name="Kellner H."/>
            <person name="Castanera R."/>
            <person name="Alfaro M."/>
            <person name="Ramirez L."/>
            <person name="Pisabarro A.G."/>
            <person name="Kuo A."/>
            <person name="Tritt A."/>
            <person name="Lipzen A."/>
            <person name="He G."/>
            <person name="Yan M."/>
            <person name="Ng V."/>
            <person name="Cullen D."/>
            <person name="Martin F."/>
            <person name="Rosso M.-N."/>
            <person name="Henrissat B."/>
            <person name="Hibbett D."/>
            <person name="Martinez A.T."/>
            <person name="Grigoriev I.V."/>
        </authorList>
    </citation>
    <scope>NUCLEOTIDE SEQUENCE</scope>
    <source>
        <strain evidence="3">AH 44721</strain>
    </source>
</reference>
<dbReference type="Gene3D" id="3.60.10.10">
    <property type="entry name" value="Endonuclease/exonuclease/phosphatase"/>
    <property type="match status" value="1"/>
</dbReference>
<dbReference type="GO" id="GO:0046856">
    <property type="term" value="P:phosphatidylinositol dephosphorylation"/>
    <property type="evidence" value="ECO:0007669"/>
    <property type="project" value="InterPro"/>
</dbReference>
<keyword evidence="4" id="KW-1185">Reference proteome</keyword>
<sequence length="1110" mass="122416">MESPAIDSESLPAVQSLRSKFERMASETSNNINSIRPSSTSDHLALKPPPSPRPRATSSSQVVLSLPESTHLPTKRPPPPPPPPRGSKLAAPSPTPSASTSPLLRPVPIPPSVRDAVLIPPSVAVLQNRIVPTLPASPSRILSPAESSSSNTIFQLDAKPAVPPRPANLLPVPRTTASPEDTSETRLVPRSPFSDEGEGATIIPPTIPVRHQALAANVSNVEATSIRQLGAHFSDASQLSYDSDSQRSSRTNLVPPPRPPPRNRISISPNKYEHSYMSASLPVGKQTSPAPPLPVRRSTVQVTDIPPPSASGTPPHLPSRSQISPPNGNGSESPVTTERKTFGASKLPPPPTRTIALGDKLPPPRRSADPSSDEESGEEDEPKVQAIDMMPDGSASSRRPPTLSFREGFPDPQIHVHPHSGSVVLSGTHVITAHHHHVKVYNLAASEAPLFSLDTKDMGLKDTKVTCMEIRPTSTESDRGFLLWVGTKEGHIFEMDIRTTIVRAVKYSAHLHPITHVFRYARSMITLDESGKALIFSPDQATQEDVSLLSTVPRVVRTTDKQDFTKMLDGKLWTAARTEHHGVTPGQRTPVIRIYDIFNPANTGRSLLPSDHVGPVTSAAMLPSQPRMVFIGHEEGYISMWELDTEDGYPLCIEVVKVSTSDVLSLEGVNNRLWAGSRNGMISAYDVSQRPWVVTNCWNAHPGLPVMRLLVDHYGVVKVGKLCVGSVGRDEQLRLWDGLLGLDWIDKELEKKETSFSSFRDLTVLITTWNCDSARPDSLATGHNASFFDDVLHSVEQAPDVIVFGFQEVIDLESRRMTAKHVLLGVTGAYRRWYDRLVLAVRLAMPKELTYTVVHTENLVGLFSCVFVKSEERAVFDDVAGGIVARFVIGDSSICFINCHLAAGQNAVRRRNADIAAILEDKSVFPPADRPLAYVGGGDGSMILDHEFVFLNGDLNYRIDHRRDAIIAGVHAGDLNALLQHDQLLREIRFNRGCRLRGFSEGPITFKPTYKYDPFSDEYDSSEKRRSPAWCDRVLWRTRVATRVRQVSYRRYEVNVSDHRPVSAAFEVRVKNFDRERREGEQAILQAEWMEESQRLLNAVAKFYVEQALI</sequence>
<dbReference type="PANTHER" id="PTHR11200">
    <property type="entry name" value="INOSITOL 5-PHOSPHATASE"/>
    <property type="match status" value="1"/>
</dbReference>
<feature type="compositionally biased region" description="Pro residues" evidence="1">
    <location>
        <begin position="75"/>
        <end position="85"/>
    </location>
</feature>
<feature type="compositionally biased region" description="Low complexity" evidence="1">
    <location>
        <begin position="89"/>
        <end position="104"/>
    </location>
</feature>
<feature type="region of interest" description="Disordered" evidence="1">
    <location>
        <begin position="159"/>
        <end position="203"/>
    </location>
</feature>
<feature type="compositionally biased region" description="Polar residues" evidence="1">
    <location>
        <begin position="61"/>
        <end position="72"/>
    </location>
</feature>
<feature type="domain" description="Inositol polyphosphate-related phosphatase" evidence="2">
    <location>
        <begin position="760"/>
        <end position="1074"/>
    </location>
</feature>
<feature type="compositionally biased region" description="Acidic residues" evidence="1">
    <location>
        <begin position="371"/>
        <end position="381"/>
    </location>
</feature>
<feature type="compositionally biased region" description="Polar residues" evidence="1">
    <location>
        <begin position="319"/>
        <end position="336"/>
    </location>
</feature>
<evidence type="ECO:0000259" key="2">
    <source>
        <dbReference type="SMART" id="SM00128"/>
    </source>
</evidence>
<dbReference type="SUPFAM" id="SSF50978">
    <property type="entry name" value="WD40 repeat-like"/>
    <property type="match status" value="1"/>
</dbReference>
<keyword evidence="3" id="KW-0540">Nuclease</keyword>
<dbReference type="InterPro" id="IPR036322">
    <property type="entry name" value="WD40_repeat_dom_sf"/>
</dbReference>
<comment type="caution">
    <text evidence="3">The sequence shown here is derived from an EMBL/GenBank/DDBJ whole genome shotgun (WGS) entry which is preliminary data.</text>
</comment>
<feature type="compositionally biased region" description="Polar residues" evidence="1">
    <location>
        <begin position="26"/>
        <end position="42"/>
    </location>
</feature>
<protein>
    <submittedName>
        <fullName evidence="3">Endonuclease/exonuclease/phosphatase</fullName>
    </submittedName>
</protein>
<keyword evidence="3" id="KW-0255">Endonuclease</keyword>
<dbReference type="SMART" id="SM00128">
    <property type="entry name" value="IPPc"/>
    <property type="match status" value="1"/>
</dbReference>
<dbReference type="OrthoDB" id="2248459at2759"/>
<evidence type="ECO:0000256" key="1">
    <source>
        <dbReference type="SAM" id="MobiDB-lite"/>
    </source>
</evidence>
<evidence type="ECO:0000313" key="3">
    <source>
        <dbReference type="EMBL" id="KAF8905753.1"/>
    </source>
</evidence>
<dbReference type="Gene3D" id="2.130.10.10">
    <property type="entry name" value="YVTN repeat-like/Quinoprotein amine dehydrogenase"/>
    <property type="match status" value="1"/>
</dbReference>
<gene>
    <name evidence="3" type="ORF">CPB84DRAFT_1814040</name>
</gene>
<dbReference type="SUPFAM" id="SSF56219">
    <property type="entry name" value="DNase I-like"/>
    <property type="match status" value="1"/>
</dbReference>
<keyword evidence="3" id="KW-0378">Hydrolase</keyword>
<feature type="compositionally biased region" description="Polar residues" evidence="1">
    <location>
        <begin position="236"/>
        <end position="252"/>
    </location>
</feature>
<dbReference type="InterPro" id="IPR036691">
    <property type="entry name" value="Endo/exonu/phosph_ase_sf"/>
</dbReference>
<feature type="region of interest" description="Disordered" evidence="1">
    <location>
        <begin position="1"/>
        <end position="112"/>
    </location>
</feature>
<organism evidence="3 4">
    <name type="scientific">Gymnopilus junonius</name>
    <name type="common">Spectacular rustgill mushroom</name>
    <name type="synonym">Gymnopilus spectabilis subsp. junonius</name>
    <dbReference type="NCBI Taxonomy" id="109634"/>
    <lineage>
        <taxon>Eukaryota</taxon>
        <taxon>Fungi</taxon>
        <taxon>Dikarya</taxon>
        <taxon>Basidiomycota</taxon>
        <taxon>Agaricomycotina</taxon>
        <taxon>Agaricomycetes</taxon>
        <taxon>Agaricomycetidae</taxon>
        <taxon>Agaricales</taxon>
        <taxon>Agaricineae</taxon>
        <taxon>Hymenogastraceae</taxon>
        <taxon>Gymnopilus</taxon>
    </lineage>
</organism>
<accession>A0A9P5NUF8</accession>
<dbReference type="Proteomes" id="UP000724874">
    <property type="component" value="Unassembled WGS sequence"/>
</dbReference>
<dbReference type="EMBL" id="JADNYJ010000021">
    <property type="protein sequence ID" value="KAF8905753.1"/>
    <property type="molecule type" value="Genomic_DNA"/>
</dbReference>
<feature type="region of interest" description="Disordered" evidence="1">
    <location>
        <begin position="236"/>
        <end position="268"/>
    </location>
</feature>
<proteinExistence type="predicted"/>
<dbReference type="PANTHER" id="PTHR11200:SF240">
    <property type="entry name" value="INOSITOL POLYPHOSPHATE 5-PHOSPHATASE C9G1.10C-RELATED"/>
    <property type="match status" value="1"/>
</dbReference>
<evidence type="ECO:0000313" key="4">
    <source>
        <dbReference type="Proteomes" id="UP000724874"/>
    </source>
</evidence>
<dbReference type="GO" id="GO:0004519">
    <property type="term" value="F:endonuclease activity"/>
    <property type="evidence" value="ECO:0007669"/>
    <property type="project" value="UniProtKB-KW"/>
</dbReference>
<dbReference type="AlphaFoldDB" id="A0A9P5NUF8"/>
<dbReference type="InterPro" id="IPR046985">
    <property type="entry name" value="IP5"/>
</dbReference>
<name>A0A9P5NUF8_GYMJU</name>
<dbReference type="Pfam" id="PF22669">
    <property type="entry name" value="Exo_endo_phos2"/>
    <property type="match status" value="1"/>
</dbReference>
<dbReference type="InterPro" id="IPR000300">
    <property type="entry name" value="IPPc"/>
</dbReference>
<dbReference type="InterPro" id="IPR015943">
    <property type="entry name" value="WD40/YVTN_repeat-like_dom_sf"/>
</dbReference>